<feature type="chain" id="PRO_5031241286" description="Peptidyl-prolyl cis-trans isomerase" evidence="7">
    <location>
        <begin position="23"/>
        <end position="304"/>
    </location>
</feature>
<evidence type="ECO:0000256" key="4">
    <source>
        <dbReference type="ARBA" id="ARBA00023235"/>
    </source>
</evidence>
<proteinExistence type="inferred from homology"/>
<evidence type="ECO:0000256" key="6">
    <source>
        <dbReference type="RuleBase" id="RU003915"/>
    </source>
</evidence>
<comment type="similarity">
    <text evidence="2 6">Belongs to the FKBP-type PPIase family.</text>
</comment>
<dbReference type="AlphaFoldDB" id="A0A7Z0QUQ0"/>
<name>A0A7Z0QUQ0_9GAMM</name>
<dbReference type="InterPro" id="IPR036944">
    <property type="entry name" value="PPIase_FKBP_N_sf"/>
</dbReference>
<dbReference type="SUPFAM" id="SSF54534">
    <property type="entry name" value="FKBP-like"/>
    <property type="match status" value="1"/>
</dbReference>
<keyword evidence="4 5" id="KW-0413">Isomerase</keyword>
<comment type="caution">
    <text evidence="9">The sequence shown here is derived from an EMBL/GenBank/DDBJ whole genome shotgun (WGS) entry which is preliminary data.</text>
</comment>
<dbReference type="InterPro" id="IPR000774">
    <property type="entry name" value="PPIase_FKBP_N"/>
</dbReference>
<evidence type="ECO:0000259" key="8">
    <source>
        <dbReference type="PROSITE" id="PS50059"/>
    </source>
</evidence>
<dbReference type="Proteomes" id="UP000589896">
    <property type="component" value="Unassembled WGS sequence"/>
</dbReference>
<protein>
    <recommendedName>
        <fullName evidence="6">Peptidyl-prolyl cis-trans isomerase</fullName>
        <ecNumber evidence="6">5.2.1.8</ecNumber>
    </recommendedName>
</protein>
<keyword evidence="3 5" id="KW-0697">Rotamase</keyword>
<dbReference type="GO" id="GO:0006457">
    <property type="term" value="P:protein folding"/>
    <property type="evidence" value="ECO:0007669"/>
    <property type="project" value="InterPro"/>
</dbReference>
<feature type="domain" description="PPIase FKBP-type" evidence="8">
    <location>
        <begin position="218"/>
        <end position="304"/>
    </location>
</feature>
<comment type="catalytic activity">
    <reaction evidence="1 5 6">
        <text>[protein]-peptidylproline (omega=180) = [protein]-peptidylproline (omega=0)</text>
        <dbReference type="Rhea" id="RHEA:16237"/>
        <dbReference type="Rhea" id="RHEA-COMP:10747"/>
        <dbReference type="Rhea" id="RHEA-COMP:10748"/>
        <dbReference type="ChEBI" id="CHEBI:83833"/>
        <dbReference type="ChEBI" id="CHEBI:83834"/>
        <dbReference type="EC" id="5.2.1.8"/>
    </reaction>
</comment>
<dbReference type="PANTHER" id="PTHR43811:SF57">
    <property type="entry name" value="FKBP-TYPE PEPTIDYL-PROLYL CIS-TRANS ISOMERASE FKPA-RELATED"/>
    <property type="match status" value="1"/>
</dbReference>
<dbReference type="Pfam" id="PF00254">
    <property type="entry name" value="FKBP_C"/>
    <property type="match status" value="1"/>
</dbReference>
<dbReference type="Pfam" id="PF01346">
    <property type="entry name" value="FKBP_N"/>
    <property type="match status" value="1"/>
</dbReference>
<dbReference type="EC" id="5.2.1.8" evidence="6"/>
<evidence type="ECO:0000256" key="2">
    <source>
        <dbReference type="ARBA" id="ARBA00006577"/>
    </source>
</evidence>
<keyword evidence="10" id="KW-1185">Reference proteome</keyword>
<dbReference type="InterPro" id="IPR046357">
    <property type="entry name" value="PPIase_dom_sf"/>
</dbReference>
<evidence type="ECO:0000256" key="5">
    <source>
        <dbReference type="PROSITE-ProRule" id="PRU00277"/>
    </source>
</evidence>
<evidence type="ECO:0000256" key="7">
    <source>
        <dbReference type="SAM" id="SignalP"/>
    </source>
</evidence>
<dbReference type="EMBL" id="JACCJZ010000020">
    <property type="protein sequence ID" value="NYZ64140.1"/>
    <property type="molecule type" value="Genomic_DNA"/>
</dbReference>
<feature type="signal peptide" evidence="7">
    <location>
        <begin position="1"/>
        <end position="22"/>
    </location>
</feature>
<evidence type="ECO:0000313" key="10">
    <source>
        <dbReference type="Proteomes" id="UP000589896"/>
    </source>
</evidence>
<organism evidence="9 10">
    <name type="scientific">Luteimonas deserti</name>
    <dbReference type="NCBI Taxonomy" id="2752306"/>
    <lineage>
        <taxon>Bacteria</taxon>
        <taxon>Pseudomonadati</taxon>
        <taxon>Pseudomonadota</taxon>
        <taxon>Gammaproteobacteria</taxon>
        <taxon>Lysobacterales</taxon>
        <taxon>Lysobacteraceae</taxon>
        <taxon>Luteimonas</taxon>
    </lineage>
</organism>
<dbReference type="Gene3D" id="3.10.50.40">
    <property type="match status" value="1"/>
</dbReference>
<sequence length="304" mass="31779">MLTLLRAGTLALLVAAGTPALAAETATDRARTSHVLGLDVAESLAQVGEDLDLAAFERALVATLGGQPPVIPDAERQQLGLALAQRVAVRSGRPVPGLPPGSEPPAVDRAKAGTLVGADIGRSLLPLKDEVDVPALMKGLRETLAGGPATMAEAEITAVRQAMVARAQARAAATAQAERDAGARALADNRAKPGVFATASGIQYRVERQGQGPRPRASDRVRVHYRGTLLDGTEFDSSYARNEPAVFGLGQVIAGWTEGLQLMPIGAKYRFWIPGDLAYGPRGSPPNIPPNATLVFDVELIDIL</sequence>
<dbReference type="RefSeq" id="WP_180546349.1">
    <property type="nucleotide sequence ID" value="NZ_JACCJZ010000020.1"/>
</dbReference>
<reference evidence="9 10" key="1">
    <citation type="submission" date="2020-07" db="EMBL/GenBank/DDBJ databases">
        <title>isolation of Luteimonas sp. SJ-16.</title>
        <authorList>
            <person name="Huang X.-X."/>
            <person name="Xu L."/>
            <person name="Sun J.-Q."/>
        </authorList>
    </citation>
    <scope>NUCLEOTIDE SEQUENCE [LARGE SCALE GENOMIC DNA]</scope>
    <source>
        <strain evidence="9 10">SJ-16</strain>
    </source>
</reference>
<accession>A0A7Z0QUQ0</accession>
<dbReference type="Gene3D" id="1.10.287.460">
    <property type="entry name" value="Peptidyl-prolyl cis-trans isomerase, FKBP-type, N-terminal domain"/>
    <property type="match status" value="2"/>
</dbReference>
<evidence type="ECO:0000313" key="9">
    <source>
        <dbReference type="EMBL" id="NYZ64140.1"/>
    </source>
</evidence>
<keyword evidence="7" id="KW-0732">Signal</keyword>
<dbReference type="PANTHER" id="PTHR43811">
    <property type="entry name" value="FKBP-TYPE PEPTIDYL-PROLYL CIS-TRANS ISOMERASE FKPA"/>
    <property type="match status" value="1"/>
</dbReference>
<dbReference type="FunFam" id="3.10.50.40:FF:000006">
    <property type="entry name" value="Peptidyl-prolyl cis-trans isomerase"/>
    <property type="match status" value="1"/>
</dbReference>
<dbReference type="InterPro" id="IPR001179">
    <property type="entry name" value="PPIase_FKBP_dom"/>
</dbReference>
<dbReference type="GO" id="GO:0003755">
    <property type="term" value="F:peptidyl-prolyl cis-trans isomerase activity"/>
    <property type="evidence" value="ECO:0007669"/>
    <property type="project" value="UniProtKB-UniRule"/>
</dbReference>
<gene>
    <name evidence="9" type="ORF">H0E82_15480</name>
</gene>
<dbReference type="PROSITE" id="PS50059">
    <property type="entry name" value="FKBP_PPIASE"/>
    <property type="match status" value="1"/>
</dbReference>
<evidence type="ECO:0000256" key="1">
    <source>
        <dbReference type="ARBA" id="ARBA00000971"/>
    </source>
</evidence>
<evidence type="ECO:0000256" key="3">
    <source>
        <dbReference type="ARBA" id="ARBA00023110"/>
    </source>
</evidence>